<dbReference type="InterPro" id="IPR000719">
    <property type="entry name" value="Prot_kinase_dom"/>
</dbReference>
<reference evidence="3 4" key="1">
    <citation type="submission" date="2014-04" db="EMBL/GenBank/DDBJ databases">
        <authorList>
            <consortium name="DOE Joint Genome Institute"/>
            <person name="Kuo A."/>
            <person name="Kohler A."/>
            <person name="Jargeat P."/>
            <person name="Nagy L.G."/>
            <person name="Floudas D."/>
            <person name="Copeland A."/>
            <person name="Barry K.W."/>
            <person name="Cichocki N."/>
            <person name="Veneault-Fourrey C."/>
            <person name="LaButti K."/>
            <person name="Lindquist E.A."/>
            <person name="Lipzen A."/>
            <person name="Lundell T."/>
            <person name="Morin E."/>
            <person name="Murat C."/>
            <person name="Sun H."/>
            <person name="Tunlid A."/>
            <person name="Henrissat B."/>
            <person name="Grigoriev I.V."/>
            <person name="Hibbett D.S."/>
            <person name="Martin F."/>
            <person name="Nordberg H.P."/>
            <person name="Cantor M.N."/>
            <person name="Hua S.X."/>
        </authorList>
    </citation>
    <scope>NUCLEOTIDE SEQUENCE [LARGE SCALE GENOMIC DNA]</scope>
    <source>
        <strain evidence="3 4">Ve08.2h10</strain>
    </source>
</reference>
<reference evidence="4" key="2">
    <citation type="submission" date="2015-01" db="EMBL/GenBank/DDBJ databases">
        <title>Evolutionary Origins and Diversification of the Mycorrhizal Mutualists.</title>
        <authorList>
            <consortium name="DOE Joint Genome Institute"/>
            <consortium name="Mycorrhizal Genomics Consortium"/>
            <person name="Kohler A."/>
            <person name="Kuo A."/>
            <person name="Nagy L.G."/>
            <person name="Floudas D."/>
            <person name="Copeland A."/>
            <person name="Barry K.W."/>
            <person name="Cichocki N."/>
            <person name="Veneault-Fourrey C."/>
            <person name="LaButti K."/>
            <person name="Lindquist E.A."/>
            <person name="Lipzen A."/>
            <person name="Lundell T."/>
            <person name="Morin E."/>
            <person name="Murat C."/>
            <person name="Riley R."/>
            <person name="Ohm R."/>
            <person name="Sun H."/>
            <person name="Tunlid A."/>
            <person name="Henrissat B."/>
            <person name="Grigoriev I.V."/>
            <person name="Hibbett D.S."/>
            <person name="Martin F."/>
        </authorList>
    </citation>
    <scope>NUCLEOTIDE SEQUENCE [LARGE SCALE GENOMIC DNA]</scope>
    <source>
        <strain evidence="4">Ve08.2h10</strain>
    </source>
</reference>
<evidence type="ECO:0000259" key="2">
    <source>
        <dbReference type="PROSITE" id="PS50011"/>
    </source>
</evidence>
<organism evidence="3 4">
    <name type="scientific">Paxillus rubicundulus Ve08.2h10</name>
    <dbReference type="NCBI Taxonomy" id="930991"/>
    <lineage>
        <taxon>Eukaryota</taxon>
        <taxon>Fungi</taxon>
        <taxon>Dikarya</taxon>
        <taxon>Basidiomycota</taxon>
        <taxon>Agaricomycotina</taxon>
        <taxon>Agaricomycetes</taxon>
        <taxon>Agaricomycetidae</taxon>
        <taxon>Boletales</taxon>
        <taxon>Paxilineae</taxon>
        <taxon>Paxillaceae</taxon>
        <taxon>Paxillus</taxon>
    </lineage>
</organism>
<dbReference type="Proteomes" id="UP000054538">
    <property type="component" value="Unassembled WGS sequence"/>
</dbReference>
<dbReference type="HOGENOM" id="CLU_019279_2_0_1"/>
<dbReference type="EMBL" id="KN828512">
    <property type="protein sequence ID" value="KIK74858.1"/>
    <property type="molecule type" value="Genomic_DNA"/>
</dbReference>
<dbReference type="PROSITE" id="PS00108">
    <property type="entry name" value="PROTEIN_KINASE_ST"/>
    <property type="match status" value="1"/>
</dbReference>
<dbReference type="InterPro" id="IPR050235">
    <property type="entry name" value="CK1_Ser-Thr_kinase"/>
</dbReference>
<name>A0A0D0CI56_9AGAM</name>
<proteinExistence type="predicted"/>
<gene>
    <name evidence="3" type="ORF">PAXRUDRAFT_37015</name>
</gene>
<dbReference type="InterPro" id="IPR011009">
    <property type="entry name" value="Kinase-like_dom_sf"/>
</dbReference>
<dbReference type="Pfam" id="PF00069">
    <property type="entry name" value="Pkinase"/>
    <property type="match status" value="1"/>
</dbReference>
<dbReference type="GO" id="GO:0004674">
    <property type="term" value="F:protein serine/threonine kinase activity"/>
    <property type="evidence" value="ECO:0007669"/>
    <property type="project" value="UniProtKB-EC"/>
</dbReference>
<dbReference type="EC" id="2.7.11.1" evidence="1"/>
<dbReference type="PANTHER" id="PTHR11909">
    <property type="entry name" value="CASEIN KINASE-RELATED"/>
    <property type="match status" value="1"/>
</dbReference>
<evidence type="ECO:0000313" key="3">
    <source>
        <dbReference type="EMBL" id="KIK74858.1"/>
    </source>
</evidence>
<dbReference type="OrthoDB" id="5800476at2759"/>
<dbReference type="InterPro" id="IPR008271">
    <property type="entry name" value="Ser/Thr_kinase_AS"/>
</dbReference>
<feature type="domain" description="Protein kinase" evidence="2">
    <location>
        <begin position="2"/>
        <end position="277"/>
    </location>
</feature>
<evidence type="ECO:0000313" key="4">
    <source>
        <dbReference type="Proteomes" id="UP000054538"/>
    </source>
</evidence>
<keyword evidence="4" id="KW-1185">Reference proteome</keyword>
<accession>A0A0D0CI56</accession>
<evidence type="ECO:0000256" key="1">
    <source>
        <dbReference type="ARBA" id="ARBA00012513"/>
    </source>
</evidence>
<dbReference type="AlphaFoldDB" id="A0A0D0CI56"/>
<sequence>MDQVGKKLGTGLYSVVYHSQDIFTGQQFTIKLEHCNNTGVSYLEDEYEILHELQDEGIYHAMVMESLGPSLHNFFLQSSALSLPYVAKIGVQLIARLEYVHSCNFIHRDIKPHNILMGVGDSRDTFFLIDFGIAQKYHDPSFRIHIPMQENLSLVGTPAFASLNSHRGLQLGRRDDIESLAYSLIFLHHGSLPWLAGDGKSPLPSATFHHKQTFLAVASALGIPIVLTTILNHARSLAFTQKPDYSYLCTILDNAATQFQCLMHRHPNPSLAFQTAR</sequence>
<dbReference type="Gene3D" id="1.10.510.10">
    <property type="entry name" value="Transferase(Phosphotransferase) domain 1"/>
    <property type="match status" value="1"/>
</dbReference>
<dbReference type="SMART" id="SM00220">
    <property type="entry name" value="S_TKc"/>
    <property type="match status" value="1"/>
</dbReference>
<dbReference type="GO" id="GO:0005524">
    <property type="term" value="F:ATP binding"/>
    <property type="evidence" value="ECO:0007669"/>
    <property type="project" value="InterPro"/>
</dbReference>
<dbReference type="InParanoid" id="A0A0D0CI56"/>
<dbReference type="SUPFAM" id="SSF56112">
    <property type="entry name" value="Protein kinase-like (PK-like)"/>
    <property type="match status" value="1"/>
</dbReference>
<dbReference type="PROSITE" id="PS50011">
    <property type="entry name" value="PROTEIN_KINASE_DOM"/>
    <property type="match status" value="1"/>
</dbReference>
<dbReference type="STRING" id="930991.A0A0D0CI56"/>
<protein>
    <recommendedName>
        <fullName evidence="1">non-specific serine/threonine protein kinase</fullName>
        <ecNumber evidence="1">2.7.11.1</ecNumber>
    </recommendedName>
</protein>